<protein>
    <submittedName>
        <fullName evidence="1">MedDCM-OCT-S30-C79-cds25</fullName>
    </submittedName>
</protein>
<organism evidence="1">
    <name type="scientific">Candidatus Actinomarina minuta</name>
    <dbReference type="NCBI Taxonomy" id="1389454"/>
    <lineage>
        <taxon>Bacteria</taxon>
        <taxon>Bacillati</taxon>
        <taxon>Actinomycetota</taxon>
        <taxon>Actinomycetes</taxon>
        <taxon>Candidatus Actinomarinidae</taxon>
        <taxon>Candidatus Actinomarinales</taxon>
        <taxon>Candidatus Actinomarineae</taxon>
        <taxon>Candidatus Actinomarinaceae</taxon>
        <taxon>Candidatus Actinomarina</taxon>
    </lineage>
</organism>
<dbReference type="EMBL" id="KC811120">
    <property type="protein sequence ID" value="AGQ19052.1"/>
    <property type="molecule type" value="Genomic_DNA"/>
</dbReference>
<accession>S5DVQ0</accession>
<dbReference type="AlphaFoldDB" id="S5DVQ0"/>
<evidence type="ECO:0000313" key="1">
    <source>
        <dbReference type="EMBL" id="AGQ19052.1"/>
    </source>
</evidence>
<proteinExistence type="predicted"/>
<reference evidence="1" key="1">
    <citation type="journal article" date="2013" name="Sci. Rep.">
        <title>Metagenomics uncovers a new group of low GC and ultra-small marine Actinobacteria.</title>
        <authorList>
            <person name="Ghai R."/>
            <person name="Mizuno C.M."/>
            <person name="Picazo A."/>
            <person name="Camacho A."/>
            <person name="Rodriguez-Valera F."/>
        </authorList>
    </citation>
    <scope>NUCLEOTIDE SEQUENCE</scope>
</reference>
<sequence>MSNRLVSVCPCCSENEPKKCPSCHDGNIKKVDFVENMFFYGCSNYPFCTHTYKACNYCKKPLSIIDSKKNLYLCSDKTCKGSVEKCKVGTGYLRRLVGPSGPFWGCTDNRETDCSSIKPYTDENAETCHQCSVGKITKSWNRRQNKPFWSCSEYSNGCKWTEPYGNSSS</sequence>
<name>S5DVQ0_9ACTN</name>